<evidence type="ECO:0000256" key="1">
    <source>
        <dbReference type="SAM" id="MobiDB-lite"/>
    </source>
</evidence>
<evidence type="ECO:0000259" key="2">
    <source>
        <dbReference type="PROSITE" id="PS50076"/>
    </source>
</evidence>
<dbReference type="InterPro" id="IPR043183">
    <property type="entry name" value="DNJB2/6-like"/>
</dbReference>
<dbReference type="PRINTS" id="PR00625">
    <property type="entry name" value="JDOMAIN"/>
</dbReference>
<dbReference type="PANTHER" id="PTHR45168:SF3">
    <property type="entry name" value="DNAJ HEAT SHOCK PROTEIN FAMILY (HSP40) MEMBER B2"/>
    <property type="match status" value="1"/>
</dbReference>
<protein>
    <submittedName>
        <fullName evidence="3">DJP1-like protein</fullName>
    </submittedName>
    <submittedName>
        <fullName evidence="4">DnaJ domain-containing protein</fullName>
    </submittedName>
</protein>
<dbReference type="Proteomes" id="UP000823046">
    <property type="component" value="Unassembled WGS sequence"/>
</dbReference>
<proteinExistence type="evidence at transcript level"/>
<dbReference type="Gene3D" id="1.10.287.110">
    <property type="entry name" value="DnaJ domain"/>
    <property type="match status" value="1"/>
</dbReference>
<evidence type="ECO:0000313" key="5">
    <source>
        <dbReference type="Proteomes" id="UP000823046"/>
    </source>
</evidence>
<dbReference type="InterPro" id="IPR036869">
    <property type="entry name" value="J_dom_sf"/>
</dbReference>
<name>A0A3S8V2S2_9APIC</name>
<dbReference type="InterPro" id="IPR001623">
    <property type="entry name" value="DnaJ_domain"/>
</dbReference>
<dbReference type="EMBL" id="JADAQX010000217">
    <property type="protein sequence ID" value="KAF8821197.1"/>
    <property type="molecule type" value="Genomic_DNA"/>
</dbReference>
<gene>
    <name evidence="4" type="ORF">IE077_002336</name>
</gene>
<dbReference type="GO" id="GO:0051082">
    <property type="term" value="F:unfolded protein binding"/>
    <property type="evidence" value="ECO:0007669"/>
    <property type="project" value="InterPro"/>
</dbReference>
<evidence type="ECO:0000313" key="4">
    <source>
        <dbReference type="EMBL" id="KAF8821197.1"/>
    </source>
</evidence>
<dbReference type="SUPFAM" id="SSF46565">
    <property type="entry name" value="Chaperone J-domain"/>
    <property type="match status" value="1"/>
</dbReference>
<dbReference type="GO" id="GO:0030544">
    <property type="term" value="F:Hsp70 protein binding"/>
    <property type="evidence" value="ECO:0007669"/>
    <property type="project" value="InterPro"/>
</dbReference>
<feature type="domain" description="J" evidence="2">
    <location>
        <begin position="6"/>
        <end position="72"/>
    </location>
</feature>
<keyword evidence="5" id="KW-1185">Reference proteome</keyword>
<reference evidence="4 5" key="2">
    <citation type="journal article" date="2020" name="bioRxiv">
        <title>Metabolic contributions of an alphaproteobacterial endosymbiont in the apicomplexan Cardiosporidium cionae.</title>
        <authorList>
            <person name="Hunter E.S."/>
            <person name="Paight C.J."/>
            <person name="Lane C.E."/>
        </authorList>
    </citation>
    <scope>NUCLEOTIDE SEQUENCE [LARGE SCALE GENOMIC DNA]</scope>
    <source>
        <strain evidence="4">ESH_2018</strain>
    </source>
</reference>
<dbReference type="OrthoDB" id="10250354at2759"/>
<sequence length="227" mass="25793">MPPPVDFYAVLELPRTASSSDITKAYRKLAMKWHPDKNADNKERATEKFKSIAEAYEVLSDSRKKQFYDQHGFLPGDAPQYTYTNDDRSRHAFDIFEKFFDHDPIMQGFFGRRRSNFGHSSSMLDPMFGEDMFRGDIFGNMGRFSDMPLGESSGFFTSFSSGGGGGIQSKSVSTSVRTVNGRTVTTQEEVIHHPDGRVETRTTRSNDNSRGRLRGDRGQQNYPSLRR</sequence>
<feature type="compositionally biased region" description="Polar residues" evidence="1">
    <location>
        <begin position="218"/>
        <end position="227"/>
    </location>
</feature>
<reference evidence="3" key="1">
    <citation type="journal article" date="2018" name="Genome Biol. Evol.">
        <title>Nephromyces encodes a urate metabolism pathway and predicted peroxisomes, demonstrating these are not ancient losses of apicomplexans.</title>
        <authorList>
            <person name="Paight C."/>
            <person name="Slamovits C.H."/>
            <person name="Saffo M.B."/>
            <person name="Lane C.E."/>
        </authorList>
    </citation>
    <scope>NUCLEOTIDE SEQUENCE</scope>
    <source>
        <strain evidence="3">Cardio24</strain>
    </source>
</reference>
<dbReference type="SMART" id="SM00271">
    <property type="entry name" value="DnaJ"/>
    <property type="match status" value="1"/>
</dbReference>
<dbReference type="PROSITE" id="PS00636">
    <property type="entry name" value="DNAJ_1"/>
    <property type="match status" value="1"/>
</dbReference>
<dbReference type="EMBL" id="MK212215">
    <property type="protein sequence ID" value="AZL94181.1"/>
    <property type="molecule type" value="mRNA"/>
</dbReference>
<accession>A0A3S8V2S2</accession>
<evidence type="ECO:0000313" key="3">
    <source>
        <dbReference type="EMBL" id="AZL94181.1"/>
    </source>
</evidence>
<organism evidence="3">
    <name type="scientific">Cardiosporidium cionae</name>
    <dbReference type="NCBI Taxonomy" id="476202"/>
    <lineage>
        <taxon>Eukaryota</taxon>
        <taxon>Sar</taxon>
        <taxon>Alveolata</taxon>
        <taxon>Apicomplexa</taxon>
        <taxon>Aconoidasida</taxon>
        <taxon>Nephromycida</taxon>
        <taxon>Cardiosporidium</taxon>
    </lineage>
</organism>
<dbReference type="AlphaFoldDB" id="A0A3S8V2S2"/>
<dbReference type="Pfam" id="PF00226">
    <property type="entry name" value="DnaJ"/>
    <property type="match status" value="1"/>
</dbReference>
<feature type="compositionally biased region" description="Basic and acidic residues" evidence="1">
    <location>
        <begin position="189"/>
        <end position="217"/>
    </location>
</feature>
<dbReference type="PROSITE" id="PS50076">
    <property type="entry name" value="DNAJ_2"/>
    <property type="match status" value="1"/>
</dbReference>
<dbReference type="PANTHER" id="PTHR45168">
    <property type="entry name" value="DNAJ HOMOLOG SUBFAMILY B MEMBER 2"/>
    <property type="match status" value="1"/>
</dbReference>
<feature type="region of interest" description="Disordered" evidence="1">
    <location>
        <begin position="187"/>
        <end position="227"/>
    </location>
</feature>
<dbReference type="CDD" id="cd06257">
    <property type="entry name" value="DnaJ"/>
    <property type="match status" value="1"/>
</dbReference>
<dbReference type="InterPro" id="IPR018253">
    <property type="entry name" value="DnaJ_domain_CS"/>
</dbReference>